<dbReference type="Proteomes" id="UP000008186">
    <property type="component" value="Chromosome"/>
</dbReference>
<feature type="domain" description="Type I restriction modification DNA specificity" evidence="4">
    <location>
        <begin position="6"/>
        <end position="186"/>
    </location>
</feature>
<dbReference type="InterPro" id="IPR000055">
    <property type="entry name" value="Restrct_endonuc_typeI_TRD"/>
</dbReference>
<dbReference type="EMBL" id="AE014299">
    <property type="protein sequence ID" value="AAN57235.1"/>
    <property type="molecule type" value="Genomic_DNA"/>
</dbReference>
<dbReference type="EC" id="3.1.21.3" evidence="5"/>
<name>Q8E9K7_SHEON</name>
<sequence length="495" mass="55138">MNQVIPEGWFSAVLGNAVDVKSGVGFPKKYQGKNSGDYPVYKVGDVSIAVTSKYGGLSEAGHYVSQSEAEELKGVIFREGTTLFAKIGEAVKLNRRAFVERNGLADNNVMAVVPNYTEMDRFIYYFMRTVNLSDVSRSTTVPSVRKGDIEELVISYPPLAEQKVIADKLDELLGQVESTKARLDAIPAILKSFRQSVLAAAVSGKLTEKWRDRNNSEMVHGGELYSLAKKHHLKFYGKKYKAPEPLDLRMLETLPQGWVYGVVSHLVEPGSEIMYGIVQPGPKLDEGIPYVRGTDIQNGQILVHQLMKTSPEIAKKYERATLSGNDILLGIIRATKVAIVPDELKGANITQGTARLRVFEGVLTYKYLAIYLESPKVQSWLHSNYRGIDMPGLNLKDVRRLPIALPSKEEQTEIVRRVEDLFVFADKVEAQVNAAQLRVNNLTQSILAKAFRGELTAEWRTANPELISGKNSAEALLEKIKVERVVAKSTKKKWE</sequence>
<evidence type="ECO:0000256" key="2">
    <source>
        <dbReference type="ARBA" id="ARBA00022747"/>
    </source>
</evidence>
<dbReference type="Gene3D" id="3.90.220.20">
    <property type="entry name" value="DNA methylase specificity domains"/>
    <property type="match status" value="2"/>
</dbReference>
<dbReference type="eggNOG" id="COG0732">
    <property type="taxonomic scope" value="Bacteria"/>
</dbReference>
<keyword evidence="3" id="KW-0238">DNA-binding</keyword>
<dbReference type="PhylomeDB" id="Q8E9K7"/>
<protein>
    <submittedName>
        <fullName evidence="5">Type I restriction-modification system restriction endonuclease DNA specificity subunit HsdS</fullName>
        <ecNumber evidence="5">3.1.21.3</ecNumber>
    </submittedName>
</protein>
<dbReference type="GO" id="GO:0003677">
    <property type="term" value="F:DNA binding"/>
    <property type="evidence" value="ECO:0007669"/>
    <property type="project" value="UniProtKB-KW"/>
</dbReference>
<gene>
    <name evidence="5" type="primary">hsdS</name>
    <name evidence="5" type="ordered locus">SO_4264</name>
</gene>
<keyword evidence="5" id="KW-0255">Endonuclease</keyword>
<organism evidence="5 6">
    <name type="scientific">Shewanella oneidensis (strain ATCC 700550 / JCM 31522 / CIP 106686 / LMG 19005 / NCIMB 14063 / MR-1)</name>
    <dbReference type="NCBI Taxonomy" id="211586"/>
    <lineage>
        <taxon>Bacteria</taxon>
        <taxon>Pseudomonadati</taxon>
        <taxon>Pseudomonadota</taxon>
        <taxon>Gammaproteobacteria</taxon>
        <taxon>Alteromonadales</taxon>
        <taxon>Shewanellaceae</taxon>
        <taxon>Shewanella</taxon>
    </lineage>
</organism>
<dbReference type="REBASE" id="6510">
    <property type="entry name" value="S.SonIV"/>
</dbReference>
<feature type="domain" description="Type I restriction modification DNA specificity" evidence="4">
    <location>
        <begin position="286"/>
        <end position="426"/>
    </location>
</feature>
<proteinExistence type="inferred from homology"/>
<dbReference type="CDD" id="cd17250">
    <property type="entry name" value="RMtype1_S_Eco4255II_TRD2-CR2_like"/>
    <property type="match status" value="1"/>
</dbReference>
<accession>Q8E9K7</accession>
<dbReference type="Pfam" id="PF01420">
    <property type="entry name" value="Methylase_S"/>
    <property type="match status" value="2"/>
</dbReference>
<dbReference type="HOGENOM" id="CLU_021095_10_2_6"/>
<dbReference type="PANTHER" id="PTHR43140">
    <property type="entry name" value="TYPE-1 RESTRICTION ENZYME ECOKI SPECIFICITY PROTEIN"/>
    <property type="match status" value="1"/>
</dbReference>
<dbReference type="SUPFAM" id="SSF116734">
    <property type="entry name" value="DNA methylase specificity domain"/>
    <property type="match status" value="2"/>
</dbReference>
<dbReference type="InterPro" id="IPR044946">
    <property type="entry name" value="Restrct_endonuc_typeI_TRD_sf"/>
</dbReference>
<dbReference type="RefSeq" id="WP_011073935.1">
    <property type="nucleotide sequence ID" value="NC_004347.2"/>
</dbReference>
<dbReference type="CDD" id="cd17256">
    <property type="entry name" value="RMtype1_S_EcoJA65PI-TRD1-CR1_like"/>
    <property type="match status" value="1"/>
</dbReference>
<evidence type="ECO:0000313" key="5">
    <source>
        <dbReference type="EMBL" id="AAN57235.1"/>
    </source>
</evidence>
<dbReference type="KEGG" id="son:SO_4264"/>
<dbReference type="OrthoDB" id="398435at2"/>
<dbReference type="GO" id="GO:0019812">
    <property type="term" value="C:type I site-specific deoxyribonuclease complex"/>
    <property type="evidence" value="ECO:0000318"/>
    <property type="project" value="GO_Central"/>
</dbReference>
<dbReference type="InterPro" id="IPR051212">
    <property type="entry name" value="Type-I_RE_S_subunit"/>
</dbReference>
<reference evidence="5 6" key="2">
    <citation type="journal article" date="2005" name="Proteomics">
        <title>Global detection and characterization of hypothetical proteins in Shewanella oneidensis MR-1 using LC-MS based proteomics.</title>
        <authorList>
            <person name="Elias D.A."/>
            <person name="Monroe M.E."/>
            <person name="Marshall M.J."/>
            <person name="Romine M.F."/>
            <person name="Belieav A.S."/>
            <person name="Fredrickson J.K."/>
            <person name="Anderson G.A."/>
            <person name="Smith R.D."/>
            <person name="Lipton M.S."/>
        </authorList>
    </citation>
    <scope>NUCLEOTIDE SEQUENCE [LARGE SCALE GENOMIC DNA]</scope>
    <source>
        <strain evidence="6">ATCC 700550 / JCM 31522 / CIP 106686 / LMG 19005 / NCIMB 14063 / MR-1</strain>
    </source>
</reference>
<evidence type="ECO:0000313" key="6">
    <source>
        <dbReference type="Proteomes" id="UP000008186"/>
    </source>
</evidence>
<dbReference type="PaxDb" id="211586-SO_4264"/>
<dbReference type="PATRIC" id="fig|211586.12.peg.4122"/>
<comment type="similarity">
    <text evidence="1">Belongs to the type-I restriction system S methylase family.</text>
</comment>
<dbReference type="GO" id="GO:0009035">
    <property type="term" value="F:type I site-specific deoxyribonuclease activity"/>
    <property type="evidence" value="ECO:0007669"/>
    <property type="project" value="UniProtKB-EC"/>
</dbReference>
<dbReference type="BioCyc" id="SONE211586:G1GMP-3939-MONOMER"/>
<reference evidence="5 6" key="1">
    <citation type="journal article" date="2002" name="Nat. Biotechnol.">
        <title>Genome sequence of the dissimilatory metal ion-reducing bacterium Shewanella oneidensis.</title>
        <authorList>
            <person name="Heidelberg J.F."/>
            <person name="Paulsen I.T."/>
            <person name="Nelson K.E."/>
            <person name="Gaidos E.J."/>
            <person name="Nelson W.C."/>
            <person name="Read T.D."/>
            <person name="Eisen J.A."/>
            <person name="Seshadri R."/>
            <person name="Ward N."/>
            <person name="Methe B."/>
            <person name="Clayton R.A."/>
            <person name="Meyer T."/>
            <person name="Tsapin A."/>
            <person name="Scott J."/>
            <person name="Beanan M."/>
            <person name="Brinkac L."/>
            <person name="Daugherty S."/>
            <person name="DeBoy R.T."/>
            <person name="Dodson R.J."/>
            <person name="Durkin A.S."/>
            <person name="Haft D.H."/>
            <person name="Kolonay J.F."/>
            <person name="Madupu R."/>
            <person name="Peterson J.D."/>
            <person name="Umayam L.A."/>
            <person name="White O."/>
            <person name="Wolf A.M."/>
            <person name="Vamathevan J."/>
            <person name="Weidman J."/>
            <person name="Impraim M."/>
            <person name="Lee K."/>
            <person name="Berry K."/>
            <person name="Lee C."/>
            <person name="Mueller J."/>
            <person name="Khouri H."/>
            <person name="Gill J."/>
            <person name="Utterback T.R."/>
            <person name="McDonald L.A."/>
            <person name="Feldblyum T.V."/>
            <person name="Smith H.O."/>
            <person name="Venter J.C."/>
            <person name="Nealson K.H."/>
            <person name="Fraser C.M."/>
        </authorList>
    </citation>
    <scope>NUCLEOTIDE SEQUENCE [LARGE SCALE GENOMIC DNA]</scope>
    <source>
        <strain evidence="6">ATCC 700550 / JCM 31522 / CIP 106686 / LMG 19005 / NCIMB 14063 / MR-1</strain>
    </source>
</reference>
<evidence type="ECO:0000256" key="3">
    <source>
        <dbReference type="ARBA" id="ARBA00023125"/>
    </source>
</evidence>
<reference evidence="5 6" key="4">
    <citation type="journal article" date="2011" name="BMC Genomics">
        <title>Genome-wide protein localization prediction strategies for gram negative bacteria.</title>
        <authorList>
            <person name="Romine M.F."/>
        </authorList>
    </citation>
    <scope>NUCLEOTIDE SEQUENCE [LARGE SCALE GENOMIC DNA]</scope>
    <source>
        <strain evidence="6">ATCC 700550 / JCM 31522 / CIP 106686 / LMG 19005 / NCIMB 14063 / MR-1</strain>
    </source>
</reference>
<keyword evidence="5" id="KW-0378">Hydrolase</keyword>
<evidence type="ECO:0000256" key="1">
    <source>
        <dbReference type="ARBA" id="ARBA00010923"/>
    </source>
</evidence>
<evidence type="ECO:0000259" key="4">
    <source>
        <dbReference type="Pfam" id="PF01420"/>
    </source>
</evidence>
<keyword evidence="5" id="KW-0540">Nuclease</keyword>
<dbReference type="STRING" id="211586.SO_4264"/>
<dbReference type="GO" id="GO:0009307">
    <property type="term" value="P:DNA restriction-modification system"/>
    <property type="evidence" value="ECO:0000318"/>
    <property type="project" value="GO_Central"/>
</dbReference>
<keyword evidence="2" id="KW-0680">Restriction system</keyword>
<reference evidence="5 6" key="3">
    <citation type="journal article" date="2008" name="Appl. Environ. Microbiol.">
        <title>Identification of mobile elements and pseudogenes in the Shewanella oneidensis MR-1 genome.</title>
        <authorList>
            <person name="Romine M.F."/>
            <person name="Carlson T.S."/>
            <person name="Norbeck A.D."/>
            <person name="McCue L.A."/>
            <person name="Lipton M.S."/>
        </authorList>
    </citation>
    <scope>NUCLEOTIDE SEQUENCE [LARGE SCALE GENOMIC DNA]</scope>
    <source>
        <strain evidence="6">ATCC 700550 / JCM 31522 / CIP 106686 / LMG 19005 / NCIMB 14063 / MR-1</strain>
    </source>
</reference>
<dbReference type="PANTHER" id="PTHR43140:SF1">
    <property type="entry name" value="TYPE I RESTRICTION ENZYME ECOKI SPECIFICITY SUBUNIT"/>
    <property type="match status" value="1"/>
</dbReference>
<keyword evidence="6" id="KW-1185">Reference proteome</keyword>
<dbReference type="AlphaFoldDB" id="Q8E9K7"/>